<evidence type="ECO:0000313" key="2">
    <source>
        <dbReference type="EMBL" id="OQR99649.1"/>
    </source>
</evidence>
<dbReference type="SUPFAM" id="SSF56112">
    <property type="entry name" value="Protein kinase-like (PK-like)"/>
    <property type="match status" value="1"/>
</dbReference>
<accession>A0A1V9ZNU3</accession>
<evidence type="ECO:0000313" key="3">
    <source>
        <dbReference type="Proteomes" id="UP000243579"/>
    </source>
</evidence>
<gene>
    <name evidence="2" type="ORF">ACHHYP_20217</name>
</gene>
<dbReference type="Pfam" id="PF00069">
    <property type="entry name" value="Pkinase"/>
    <property type="match status" value="1"/>
</dbReference>
<protein>
    <submittedName>
        <fullName evidence="2">Protein kinase</fullName>
    </submittedName>
</protein>
<keyword evidence="2" id="KW-0808">Transferase</keyword>
<name>A0A1V9ZNU3_ACHHY</name>
<dbReference type="Proteomes" id="UP000243579">
    <property type="component" value="Unassembled WGS sequence"/>
</dbReference>
<dbReference type="Gene3D" id="3.30.200.20">
    <property type="entry name" value="Phosphorylase Kinase, domain 1"/>
    <property type="match status" value="1"/>
</dbReference>
<reference evidence="2 3" key="1">
    <citation type="journal article" date="2014" name="Genome Biol. Evol.">
        <title>The secreted proteins of Achlya hypogyna and Thraustotheca clavata identify the ancestral oomycete secretome and reveal gene acquisitions by horizontal gene transfer.</title>
        <authorList>
            <person name="Misner I."/>
            <person name="Blouin N."/>
            <person name="Leonard G."/>
            <person name="Richards T.A."/>
            <person name="Lane C.E."/>
        </authorList>
    </citation>
    <scope>NUCLEOTIDE SEQUENCE [LARGE SCALE GENOMIC DNA]</scope>
    <source>
        <strain evidence="2 3">ATCC 48635</strain>
    </source>
</reference>
<feature type="domain" description="Protein kinase" evidence="1">
    <location>
        <begin position="1"/>
        <end position="359"/>
    </location>
</feature>
<dbReference type="AlphaFoldDB" id="A0A1V9ZNU3"/>
<dbReference type="Gene3D" id="1.10.510.10">
    <property type="entry name" value="Transferase(Phosphotransferase) domain 1"/>
    <property type="match status" value="1"/>
</dbReference>
<evidence type="ECO:0000259" key="1">
    <source>
        <dbReference type="PROSITE" id="PS50011"/>
    </source>
</evidence>
<dbReference type="PROSITE" id="PS50011">
    <property type="entry name" value="PROTEIN_KINASE_DOM"/>
    <property type="match status" value="1"/>
</dbReference>
<dbReference type="OrthoDB" id="1908121at2759"/>
<dbReference type="EMBL" id="JNBR01000049">
    <property type="protein sequence ID" value="OQR99649.1"/>
    <property type="molecule type" value="Genomic_DNA"/>
</dbReference>
<dbReference type="InterPro" id="IPR011009">
    <property type="entry name" value="Kinase-like_dom_sf"/>
</dbReference>
<keyword evidence="3" id="KW-1185">Reference proteome</keyword>
<dbReference type="SUPFAM" id="SSF140860">
    <property type="entry name" value="Pseudo ankyrin repeat-like"/>
    <property type="match status" value="2"/>
</dbReference>
<comment type="caution">
    <text evidence="2">The sequence shown here is derived from an EMBL/GenBank/DDBJ whole genome shotgun (WGS) entry which is preliminary data.</text>
</comment>
<organism evidence="2 3">
    <name type="scientific">Achlya hypogyna</name>
    <name type="common">Oomycete</name>
    <name type="synonym">Protoachlya hypogyna</name>
    <dbReference type="NCBI Taxonomy" id="1202772"/>
    <lineage>
        <taxon>Eukaryota</taxon>
        <taxon>Sar</taxon>
        <taxon>Stramenopiles</taxon>
        <taxon>Oomycota</taxon>
        <taxon>Saprolegniomycetes</taxon>
        <taxon>Saprolegniales</taxon>
        <taxon>Achlyaceae</taxon>
        <taxon>Achlya</taxon>
    </lineage>
</organism>
<dbReference type="PANTHER" id="PTHR46586">
    <property type="entry name" value="ANKYRIN REPEAT-CONTAINING PROTEIN"/>
    <property type="match status" value="1"/>
</dbReference>
<dbReference type="InterPro" id="IPR036770">
    <property type="entry name" value="Ankyrin_rpt-contain_sf"/>
</dbReference>
<dbReference type="GO" id="GO:0005524">
    <property type="term" value="F:ATP binding"/>
    <property type="evidence" value="ECO:0007669"/>
    <property type="project" value="InterPro"/>
</dbReference>
<keyword evidence="2" id="KW-0418">Kinase</keyword>
<dbReference type="InterPro" id="IPR000719">
    <property type="entry name" value="Prot_kinase_dom"/>
</dbReference>
<proteinExistence type="predicted"/>
<dbReference type="Gene3D" id="1.25.40.20">
    <property type="entry name" value="Ankyrin repeat-containing domain"/>
    <property type="match status" value="1"/>
</dbReference>
<sequence>MTPFPLYVVNRRLYFNRQNPTISAFLVKEGEVDFAMQLLHMCRADGQIRIPHKGPKYPLIMDNAVRARSLPLLAELHRRQLGACSKGAMDIAAANGDLEIVQFLHENRTEGASADAFMFAAKRGHQQVLTFLREHRPADEHSAPVLPFRNIITSTGTTSCYRIDADDLELLSVAGYGATAEVWHGLLDGKSVAVKRLLAAHSLVQHVHDFIHEIELTASFKSPAIVQLVGVAWTSFDDLTCVLDSMTMGVGTARWMAPEVLLDHGYTVAADIYSFGMVLVEFATHDIPFANHKNPTTGKPLVDTAIIVGIFNHSLIPSFGLNSPAWLSDLATECISFDPSKRPSIGTVTKMLQDQHELLLAILKYQDGLGNALRSVFVKYHRKLDLHLYLHHPQLRQLQQIERFRGYVLCKLVAQQKVALALQLLEEFPADGMVVLPDYNKEYLYAMDNAARIPNLHLLRRLHERNVGKCSTEAMDAAAKHGDLEMVQFLHNHRNEGCSIRAFLDSENVHPEVWDYLQRHRPGDFNIGPRRFITGQNAAETIISVGITALSCTIQ</sequence>
<dbReference type="InterPro" id="IPR052050">
    <property type="entry name" value="SecEffector_AnkRepeat"/>
</dbReference>
<dbReference type="GO" id="GO:0004672">
    <property type="term" value="F:protein kinase activity"/>
    <property type="evidence" value="ECO:0007669"/>
    <property type="project" value="InterPro"/>
</dbReference>
<dbReference type="PANTHER" id="PTHR46586:SF3">
    <property type="entry name" value="ANKYRIN REPEAT-CONTAINING PROTEIN"/>
    <property type="match status" value="1"/>
</dbReference>